<dbReference type="AlphaFoldDB" id="A0AAV1WBK4"/>
<reference evidence="1 2" key="1">
    <citation type="submission" date="2024-03" db="EMBL/GenBank/DDBJ databases">
        <authorList>
            <person name="Martinez-Hernandez J."/>
        </authorList>
    </citation>
    <scope>NUCLEOTIDE SEQUENCE [LARGE SCALE GENOMIC DNA]</scope>
</reference>
<gene>
    <name evidence="1" type="ORF">LLUT_LOCUS7643</name>
</gene>
<evidence type="ECO:0000313" key="2">
    <source>
        <dbReference type="Proteomes" id="UP001497480"/>
    </source>
</evidence>
<dbReference type="EMBL" id="CAXHTB010000005">
    <property type="protein sequence ID" value="CAL0306583.1"/>
    <property type="molecule type" value="Genomic_DNA"/>
</dbReference>
<protein>
    <submittedName>
        <fullName evidence="1">Uncharacterized protein</fullName>
    </submittedName>
</protein>
<dbReference type="Proteomes" id="UP001497480">
    <property type="component" value="Unassembled WGS sequence"/>
</dbReference>
<evidence type="ECO:0000313" key="1">
    <source>
        <dbReference type="EMBL" id="CAL0306583.1"/>
    </source>
</evidence>
<sequence length="151" mass="16998">MYLFMLGYMAGPKHIEGFIVIMLPWDIVPARVQPKKRKQRGEIEKLHDQTSSHPVVTMAGASITLIRSSFRRSGHEQKRINHLLRCTPCSDRNHSHRRPPPRRWCSLTVVARIQAITATTASGTAVSAASIFLSLTCLVFPHQTETKETTP</sequence>
<accession>A0AAV1WBK4</accession>
<name>A0AAV1WBK4_LUPLU</name>
<comment type="caution">
    <text evidence="1">The sequence shown here is derived from an EMBL/GenBank/DDBJ whole genome shotgun (WGS) entry which is preliminary data.</text>
</comment>
<keyword evidence="2" id="KW-1185">Reference proteome</keyword>
<organism evidence="1 2">
    <name type="scientific">Lupinus luteus</name>
    <name type="common">European yellow lupine</name>
    <dbReference type="NCBI Taxonomy" id="3873"/>
    <lineage>
        <taxon>Eukaryota</taxon>
        <taxon>Viridiplantae</taxon>
        <taxon>Streptophyta</taxon>
        <taxon>Embryophyta</taxon>
        <taxon>Tracheophyta</taxon>
        <taxon>Spermatophyta</taxon>
        <taxon>Magnoliopsida</taxon>
        <taxon>eudicotyledons</taxon>
        <taxon>Gunneridae</taxon>
        <taxon>Pentapetalae</taxon>
        <taxon>rosids</taxon>
        <taxon>fabids</taxon>
        <taxon>Fabales</taxon>
        <taxon>Fabaceae</taxon>
        <taxon>Papilionoideae</taxon>
        <taxon>50 kb inversion clade</taxon>
        <taxon>genistoids sensu lato</taxon>
        <taxon>core genistoids</taxon>
        <taxon>Genisteae</taxon>
        <taxon>Lupinus</taxon>
    </lineage>
</organism>
<proteinExistence type="predicted"/>